<evidence type="ECO:0000256" key="2">
    <source>
        <dbReference type="ARBA" id="ARBA00005182"/>
    </source>
</evidence>
<evidence type="ECO:0000256" key="5">
    <source>
        <dbReference type="ARBA" id="ARBA00022764"/>
    </source>
</evidence>
<dbReference type="EMBL" id="BMQO01000005">
    <property type="protein sequence ID" value="GGS26035.1"/>
    <property type="molecule type" value="Genomic_DNA"/>
</dbReference>
<protein>
    <recommendedName>
        <fullName evidence="7">AlgX/AlgJ SGNH hydrolase-like domain-containing protein</fullName>
    </recommendedName>
</protein>
<comment type="caution">
    <text evidence="8">The sequence shown here is derived from an EMBL/GenBank/DDBJ whole genome shotgun (WGS) entry which is preliminary data.</text>
</comment>
<evidence type="ECO:0000313" key="9">
    <source>
        <dbReference type="Proteomes" id="UP000620633"/>
    </source>
</evidence>
<proteinExistence type="predicted"/>
<evidence type="ECO:0000256" key="3">
    <source>
        <dbReference type="ARBA" id="ARBA00022679"/>
    </source>
</evidence>
<keyword evidence="9" id="KW-1185">Reference proteome</keyword>
<organism evidence="8 9">
    <name type="scientific">Deinococcus knuensis</name>
    <dbReference type="NCBI Taxonomy" id="1837380"/>
    <lineage>
        <taxon>Bacteria</taxon>
        <taxon>Thermotogati</taxon>
        <taxon>Deinococcota</taxon>
        <taxon>Deinococci</taxon>
        <taxon>Deinococcales</taxon>
        <taxon>Deinococcaceae</taxon>
        <taxon>Deinococcus</taxon>
    </lineage>
</organism>
<keyword evidence="5" id="KW-0574">Periplasm</keyword>
<evidence type="ECO:0000313" key="8">
    <source>
        <dbReference type="EMBL" id="GGS26035.1"/>
    </source>
</evidence>
<feature type="domain" description="AlgX/AlgJ SGNH hydrolase-like" evidence="7">
    <location>
        <begin position="43"/>
        <end position="301"/>
    </location>
</feature>
<comment type="pathway">
    <text evidence="2">Glycan biosynthesis; alginate biosynthesis.</text>
</comment>
<evidence type="ECO:0000256" key="1">
    <source>
        <dbReference type="ARBA" id="ARBA00004418"/>
    </source>
</evidence>
<evidence type="ECO:0000259" key="7">
    <source>
        <dbReference type="Pfam" id="PF16822"/>
    </source>
</evidence>
<name>A0ABQ2SFI6_9DEIO</name>
<evidence type="ECO:0000256" key="4">
    <source>
        <dbReference type="ARBA" id="ARBA00022729"/>
    </source>
</evidence>
<dbReference type="SUPFAM" id="SSF52266">
    <property type="entry name" value="SGNH hydrolase"/>
    <property type="match status" value="1"/>
</dbReference>
<keyword evidence="6" id="KW-0016">Alginate biosynthesis</keyword>
<gene>
    <name evidence="8" type="ORF">GCM10008961_16930</name>
</gene>
<dbReference type="Proteomes" id="UP000620633">
    <property type="component" value="Unassembled WGS sequence"/>
</dbReference>
<keyword evidence="3" id="KW-0808">Transferase</keyword>
<sequence length="429" mass="48618">MRKSIALIIASLTQISFGAPTYIENPLSCKNVDVPSDRELREIVIGQDNWLYHRSTFNDMPTFSGDAWNGLDHFVHILSKKDIKLFIVPIPSKPSAIPSPIKYDPSNELENYIVFLSHLSKYNVGFVDLMSLSSKNDQLLSQENYYSHSDTHWTAHGARISAELVAREMLRSSQYDKIFQNLNFTTVKSSSRLDTGNLSSIINKKCEEKWESERFEEYATTESGIAGSELLSDLESPITLIGTSFSDNRRFNFAGFLSEFLRTRVLPANKSGGSIFGAMHDFLVDPNTNLPETKIIIWEFPVYYSTKTSSEFAQLSGDLLGKCRNNLYDSSIKPNKATVISPTTGNFNYFTIVFSDPLFNRFNLSIKYKDETTEDLVIDRANSTLKTSDTQFNFYPTKSINRNIDSLSIIPSGHWNKEINAAVYFCKEN</sequence>
<evidence type="ECO:0000256" key="6">
    <source>
        <dbReference type="ARBA" id="ARBA00022841"/>
    </source>
</evidence>
<dbReference type="Pfam" id="PF16822">
    <property type="entry name" value="ALGX"/>
    <property type="match status" value="1"/>
</dbReference>
<dbReference type="InterPro" id="IPR031811">
    <property type="entry name" value="ALGX/ALGJ_SGNH-like"/>
</dbReference>
<keyword evidence="4" id="KW-0732">Signal</keyword>
<reference evidence="9" key="1">
    <citation type="journal article" date="2019" name="Int. J. Syst. Evol. Microbiol.">
        <title>The Global Catalogue of Microorganisms (GCM) 10K type strain sequencing project: providing services to taxonomists for standard genome sequencing and annotation.</title>
        <authorList>
            <consortium name="The Broad Institute Genomics Platform"/>
            <consortium name="The Broad Institute Genome Sequencing Center for Infectious Disease"/>
            <person name="Wu L."/>
            <person name="Ma J."/>
        </authorList>
    </citation>
    <scope>NUCLEOTIDE SEQUENCE [LARGE SCALE GENOMIC DNA]</scope>
    <source>
        <strain evidence="9">JCM 31406</strain>
    </source>
</reference>
<accession>A0ABQ2SFI6</accession>
<comment type="subcellular location">
    <subcellularLocation>
        <location evidence="1">Periplasm</location>
    </subcellularLocation>
</comment>